<reference evidence="1" key="2">
    <citation type="submission" date="2020-09" db="EMBL/GenBank/DDBJ databases">
        <authorList>
            <person name="Sun Q."/>
            <person name="Kim S."/>
        </authorList>
    </citation>
    <scope>NUCLEOTIDE SEQUENCE</scope>
    <source>
        <strain evidence="1">KCTC 32337</strain>
    </source>
</reference>
<organism evidence="1 2">
    <name type="scientific">Paraglaciecola chathamensis</name>
    <dbReference type="NCBI Taxonomy" id="368405"/>
    <lineage>
        <taxon>Bacteria</taxon>
        <taxon>Pseudomonadati</taxon>
        <taxon>Pseudomonadota</taxon>
        <taxon>Gammaproteobacteria</taxon>
        <taxon>Alteromonadales</taxon>
        <taxon>Alteromonadaceae</taxon>
        <taxon>Paraglaciecola</taxon>
    </lineage>
</organism>
<evidence type="ECO:0000313" key="2">
    <source>
        <dbReference type="Proteomes" id="UP000622604"/>
    </source>
</evidence>
<dbReference type="AlphaFoldDB" id="A0A8H9M5D4"/>
<gene>
    <name evidence="1" type="ORF">GCM10011274_40050</name>
</gene>
<sequence length="147" mass="16571">MNLKHGFYSTNPSLNPDMVLLSRARTHCAALNMMMAMLDDERVNVGQLITAYGLNAPIPLPDGVSSLKTWLWWLCSEVDKSFDYESAEAKYANMVALMGSAIAEFNIHSSVRPYSFIVENPKPNSLDKCQYVMNSLMTKIKKLRAKF</sequence>
<dbReference type="EMBL" id="BMZC01000014">
    <property type="protein sequence ID" value="GGZ77864.1"/>
    <property type="molecule type" value="Genomic_DNA"/>
</dbReference>
<protein>
    <submittedName>
        <fullName evidence="1">Uncharacterized protein</fullName>
    </submittedName>
</protein>
<proteinExistence type="predicted"/>
<comment type="caution">
    <text evidence="1">The sequence shown here is derived from an EMBL/GenBank/DDBJ whole genome shotgun (WGS) entry which is preliminary data.</text>
</comment>
<dbReference type="RefSeq" id="WP_191867027.1">
    <property type="nucleotide sequence ID" value="NZ_BMZC01000014.1"/>
</dbReference>
<accession>A0A8H9M5D4</accession>
<name>A0A8H9M5D4_9ALTE</name>
<reference evidence="1" key="1">
    <citation type="journal article" date="2014" name="Int. J. Syst. Evol. Microbiol.">
        <title>Complete genome sequence of Corynebacterium casei LMG S-19264T (=DSM 44701T), isolated from a smear-ripened cheese.</title>
        <authorList>
            <consortium name="US DOE Joint Genome Institute (JGI-PGF)"/>
            <person name="Walter F."/>
            <person name="Albersmeier A."/>
            <person name="Kalinowski J."/>
            <person name="Ruckert C."/>
        </authorList>
    </citation>
    <scope>NUCLEOTIDE SEQUENCE</scope>
    <source>
        <strain evidence="1">KCTC 32337</strain>
    </source>
</reference>
<evidence type="ECO:0000313" key="1">
    <source>
        <dbReference type="EMBL" id="GGZ77864.1"/>
    </source>
</evidence>
<dbReference type="Proteomes" id="UP000622604">
    <property type="component" value="Unassembled WGS sequence"/>
</dbReference>